<evidence type="ECO:0000313" key="1">
    <source>
        <dbReference type="EMBL" id="KAF7784383.1"/>
    </source>
</evidence>
<reference evidence="1 2" key="1">
    <citation type="journal article" name="Sci. Rep.">
        <title>Telomere-to-telomere assembled and centromere annotated genomes of the two main subspecies of the button mushroom Agaricus bisporus reveal especially polymorphic chromosome ends.</title>
        <authorList>
            <person name="Sonnenberg A.S.M."/>
            <person name="Sedaghat-Telgerd N."/>
            <person name="Lavrijssen B."/>
            <person name="Ohm R.A."/>
            <person name="Hendrickx P.M."/>
            <person name="Scholtmeijer K."/>
            <person name="Baars J.J.P."/>
            <person name="van Peer A."/>
        </authorList>
    </citation>
    <scope>NUCLEOTIDE SEQUENCE [LARGE SCALE GENOMIC DNA]</scope>
    <source>
        <strain evidence="1 2">H119_p4</strain>
    </source>
</reference>
<organism evidence="1 2">
    <name type="scientific">Agaricus bisporus var. burnettii</name>
    <dbReference type="NCBI Taxonomy" id="192524"/>
    <lineage>
        <taxon>Eukaryota</taxon>
        <taxon>Fungi</taxon>
        <taxon>Dikarya</taxon>
        <taxon>Basidiomycota</taxon>
        <taxon>Agaricomycotina</taxon>
        <taxon>Agaricomycetes</taxon>
        <taxon>Agaricomycetidae</taxon>
        <taxon>Agaricales</taxon>
        <taxon>Agaricineae</taxon>
        <taxon>Agaricaceae</taxon>
        <taxon>Agaricus</taxon>
    </lineage>
</organism>
<comment type="caution">
    <text evidence="1">The sequence shown here is derived from an EMBL/GenBank/DDBJ whole genome shotgun (WGS) entry which is preliminary data.</text>
</comment>
<dbReference type="Proteomes" id="UP000629468">
    <property type="component" value="Unassembled WGS sequence"/>
</dbReference>
<evidence type="ECO:0000313" key="2">
    <source>
        <dbReference type="Proteomes" id="UP000629468"/>
    </source>
</evidence>
<dbReference type="EMBL" id="JABXXO010000001">
    <property type="protein sequence ID" value="KAF7784383.1"/>
    <property type="molecule type" value="Genomic_DNA"/>
</dbReference>
<sequence length="139" mass="15332">MPSLCDSYDVLLEFTNDTPDAVTIQLLRDYGRGGGGVVLLNSSESVTLVLESGSAYRYAVKMCTRVVSITARTWRNMQCSLSHVFSSPISTPSESTHSITGVRVDELIIDFYLLHVVTHQPASQPIALLTTWRQIQADI</sequence>
<name>A0A8H7FB65_AGABI</name>
<accession>A0A8H7FB65</accession>
<protein>
    <submittedName>
        <fullName evidence="1">Uncharacterized protein</fullName>
    </submittedName>
</protein>
<dbReference type="AlphaFoldDB" id="A0A8H7FB65"/>
<gene>
    <name evidence="1" type="ORF">Agabi119p4_548</name>
</gene>
<proteinExistence type="predicted"/>